<evidence type="ECO:0000313" key="1">
    <source>
        <dbReference type="EMBL" id="JAH50969.1"/>
    </source>
</evidence>
<sequence>MSDPDIAQWRDCTHGGSLILIPKMHSSKPEALTQVPLWDFCHLK</sequence>
<dbReference type="EMBL" id="GBXM01057608">
    <property type="protein sequence ID" value="JAH50969.1"/>
    <property type="molecule type" value="Transcribed_RNA"/>
</dbReference>
<accession>A0A0E9TB96</accession>
<reference evidence="1" key="1">
    <citation type="submission" date="2014-11" db="EMBL/GenBank/DDBJ databases">
        <authorList>
            <person name="Amaro Gonzalez C."/>
        </authorList>
    </citation>
    <scope>NUCLEOTIDE SEQUENCE</scope>
</reference>
<name>A0A0E9TB96_ANGAN</name>
<organism evidence="1">
    <name type="scientific">Anguilla anguilla</name>
    <name type="common">European freshwater eel</name>
    <name type="synonym">Muraena anguilla</name>
    <dbReference type="NCBI Taxonomy" id="7936"/>
    <lineage>
        <taxon>Eukaryota</taxon>
        <taxon>Metazoa</taxon>
        <taxon>Chordata</taxon>
        <taxon>Craniata</taxon>
        <taxon>Vertebrata</taxon>
        <taxon>Euteleostomi</taxon>
        <taxon>Actinopterygii</taxon>
        <taxon>Neopterygii</taxon>
        <taxon>Teleostei</taxon>
        <taxon>Anguilliformes</taxon>
        <taxon>Anguillidae</taxon>
        <taxon>Anguilla</taxon>
    </lineage>
</organism>
<dbReference type="AlphaFoldDB" id="A0A0E9TB96"/>
<reference evidence="1" key="2">
    <citation type="journal article" date="2015" name="Fish Shellfish Immunol.">
        <title>Early steps in the European eel (Anguilla anguilla)-Vibrio vulnificus interaction in the gills: Role of the RtxA13 toxin.</title>
        <authorList>
            <person name="Callol A."/>
            <person name="Pajuelo D."/>
            <person name="Ebbesson L."/>
            <person name="Teles M."/>
            <person name="MacKenzie S."/>
            <person name="Amaro C."/>
        </authorList>
    </citation>
    <scope>NUCLEOTIDE SEQUENCE</scope>
</reference>
<protein>
    <submittedName>
        <fullName evidence="1">Uncharacterized protein</fullName>
    </submittedName>
</protein>
<proteinExistence type="predicted"/>